<dbReference type="Proteomes" id="UP000681594">
    <property type="component" value="Unassembled WGS sequence"/>
</dbReference>
<reference evidence="3 4" key="1">
    <citation type="submission" date="2021-03" db="EMBL/GenBank/DDBJ databases">
        <authorList>
            <person name="So Y."/>
        </authorList>
    </citation>
    <scope>NUCLEOTIDE SEQUENCE [LARGE SCALE GENOMIC DNA]</scope>
    <source>
        <strain evidence="3 4">SSH11</strain>
    </source>
</reference>
<name>A0ABS4AF04_9PROT</name>
<dbReference type="SUPFAM" id="SSF50998">
    <property type="entry name" value="Quinoprotein alcohol dehydrogenase-like"/>
    <property type="match status" value="1"/>
</dbReference>
<gene>
    <name evidence="3" type="ORF">J8J14_11470</name>
</gene>
<evidence type="ECO:0000259" key="2">
    <source>
        <dbReference type="Pfam" id="PF13360"/>
    </source>
</evidence>
<organism evidence="3 4">
    <name type="scientific">Pararoseomonas baculiformis</name>
    <dbReference type="NCBI Taxonomy" id="2820812"/>
    <lineage>
        <taxon>Bacteria</taxon>
        <taxon>Pseudomonadati</taxon>
        <taxon>Pseudomonadota</taxon>
        <taxon>Alphaproteobacteria</taxon>
        <taxon>Acetobacterales</taxon>
        <taxon>Acetobacteraceae</taxon>
        <taxon>Pararoseomonas</taxon>
    </lineage>
</organism>
<sequence length="400" mass="42096">MDPMQPSAPPLWRHTPEADGRAVGLACCGAVGGLSSQGDSLYVASLDGRLTALDAASGALRWTVTAADPGQGETLGAAPLIRNERIFLGNAGDDFGARGWVAARDAATGHLLWQRHSTGPDSEVGIGQGFRPRYPGELGEDLGKVSWPPSAWQQGGGGVSGPILLDPTLNLLFHGTGHAAPWNPARRAGDNKWTAGLFARDPATGEARWFTGFSPHDPHALGSATANILAEFPWEGQRRRLLIHPDPNGRVYLLDPGSGEILSAEPFVAVNATEGVDLATGRPRWNEAKRLEGNGMLRNVCPGRPGALGGEPDFLAEAGLLFLPASRLCMDIEFRDASYIRGTGYTGANIRLGARPGQPRGALVAWGPGRGTAGLDGRGGLPPGRWRAGPARRRGSLRHA</sequence>
<protein>
    <submittedName>
        <fullName evidence="3">PQQ-binding-like beta-propeller repeat protein</fullName>
    </submittedName>
</protein>
<evidence type="ECO:0000313" key="3">
    <source>
        <dbReference type="EMBL" id="MBP0445399.1"/>
    </source>
</evidence>
<feature type="region of interest" description="Disordered" evidence="1">
    <location>
        <begin position="372"/>
        <end position="400"/>
    </location>
</feature>
<dbReference type="Pfam" id="PF13360">
    <property type="entry name" value="PQQ_2"/>
    <property type="match status" value="1"/>
</dbReference>
<dbReference type="InterPro" id="IPR018391">
    <property type="entry name" value="PQQ_b-propeller_rpt"/>
</dbReference>
<comment type="caution">
    <text evidence="3">The sequence shown here is derived from an EMBL/GenBank/DDBJ whole genome shotgun (WGS) entry which is preliminary data.</text>
</comment>
<feature type="domain" description="Pyrrolo-quinoline quinone repeat" evidence="2">
    <location>
        <begin position="11"/>
        <end position="122"/>
    </location>
</feature>
<dbReference type="Gene3D" id="2.140.10.10">
    <property type="entry name" value="Quinoprotein alcohol dehydrogenase-like superfamily"/>
    <property type="match status" value="1"/>
</dbReference>
<proteinExistence type="predicted"/>
<feature type="compositionally biased region" description="Basic residues" evidence="1">
    <location>
        <begin position="390"/>
        <end position="400"/>
    </location>
</feature>
<keyword evidence="4" id="KW-1185">Reference proteome</keyword>
<evidence type="ECO:0000256" key="1">
    <source>
        <dbReference type="SAM" id="MobiDB-lite"/>
    </source>
</evidence>
<evidence type="ECO:0000313" key="4">
    <source>
        <dbReference type="Proteomes" id="UP000681594"/>
    </source>
</evidence>
<dbReference type="EMBL" id="JAGIZB010000009">
    <property type="protein sequence ID" value="MBP0445399.1"/>
    <property type="molecule type" value="Genomic_DNA"/>
</dbReference>
<dbReference type="InterPro" id="IPR002372">
    <property type="entry name" value="PQQ_rpt_dom"/>
</dbReference>
<dbReference type="SMART" id="SM00564">
    <property type="entry name" value="PQQ"/>
    <property type="match status" value="2"/>
</dbReference>
<accession>A0ABS4AF04</accession>
<feature type="compositionally biased region" description="Gly residues" evidence="1">
    <location>
        <begin position="372"/>
        <end position="382"/>
    </location>
</feature>
<dbReference type="InterPro" id="IPR011047">
    <property type="entry name" value="Quinoprotein_ADH-like_sf"/>
</dbReference>